<dbReference type="Proteomes" id="UP001144372">
    <property type="component" value="Unassembled WGS sequence"/>
</dbReference>
<dbReference type="EMBL" id="BSDR01000001">
    <property type="protein sequence ID" value="GLI34258.1"/>
    <property type="molecule type" value="Genomic_DNA"/>
</dbReference>
<organism evidence="1 2">
    <name type="scientific">Desulforhabdus amnigena</name>
    <dbReference type="NCBI Taxonomy" id="40218"/>
    <lineage>
        <taxon>Bacteria</taxon>
        <taxon>Pseudomonadati</taxon>
        <taxon>Thermodesulfobacteriota</taxon>
        <taxon>Syntrophobacteria</taxon>
        <taxon>Syntrophobacterales</taxon>
        <taxon>Syntrophobacteraceae</taxon>
        <taxon>Desulforhabdus</taxon>
    </lineage>
</organism>
<protein>
    <submittedName>
        <fullName evidence="1">Uncharacterized protein</fullName>
    </submittedName>
</protein>
<evidence type="ECO:0000313" key="1">
    <source>
        <dbReference type="EMBL" id="GLI34258.1"/>
    </source>
</evidence>
<accession>A0A9W6D2V4</accession>
<sequence length="55" mass="6442">MPAGLIDGYIYNYIIAELPENPEENYDPAVATKNLEEREREWNKRVSRWKSALST</sequence>
<comment type="caution">
    <text evidence="1">The sequence shown here is derived from an EMBL/GenBank/DDBJ whole genome shotgun (WGS) entry which is preliminary data.</text>
</comment>
<evidence type="ECO:0000313" key="2">
    <source>
        <dbReference type="Proteomes" id="UP001144372"/>
    </source>
</evidence>
<proteinExistence type="predicted"/>
<gene>
    <name evidence="1" type="ORF">DAMNIGENAA_16910</name>
</gene>
<dbReference type="AlphaFoldDB" id="A0A9W6D2V4"/>
<keyword evidence="2" id="KW-1185">Reference proteome</keyword>
<name>A0A9W6D2V4_9BACT</name>
<reference evidence="1" key="1">
    <citation type="submission" date="2022-12" db="EMBL/GenBank/DDBJ databases">
        <title>Reference genome sequencing for broad-spectrum identification of bacterial and archaeal isolates by mass spectrometry.</title>
        <authorList>
            <person name="Sekiguchi Y."/>
            <person name="Tourlousse D.M."/>
        </authorList>
    </citation>
    <scope>NUCLEOTIDE SEQUENCE</scope>
    <source>
        <strain evidence="1">ASRB1</strain>
    </source>
</reference>